<dbReference type="SMART" id="SM00342">
    <property type="entry name" value="HTH_ARAC"/>
    <property type="match status" value="1"/>
</dbReference>
<feature type="domain" description="HTH araC/xylS-type" evidence="4">
    <location>
        <begin position="14"/>
        <end position="112"/>
    </location>
</feature>
<dbReference type="Gene3D" id="1.10.10.60">
    <property type="entry name" value="Homeodomain-like"/>
    <property type="match status" value="2"/>
</dbReference>
<evidence type="ECO:0000256" key="2">
    <source>
        <dbReference type="ARBA" id="ARBA00023125"/>
    </source>
</evidence>
<evidence type="ECO:0000256" key="1">
    <source>
        <dbReference type="ARBA" id="ARBA00023015"/>
    </source>
</evidence>
<keyword evidence="1" id="KW-0805">Transcription regulation</keyword>
<keyword evidence="2" id="KW-0238">DNA-binding</keyword>
<dbReference type="GO" id="GO:0003700">
    <property type="term" value="F:DNA-binding transcription factor activity"/>
    <property type="evidence" value="ECO:0007669"/>
    <property type="project" value="InterPro"/>
</dbReference>
<evidence type="ECO:0000256" key="3">
    <source>
        <dbReference type="ARBA" id="ARBA00023163"/>
    </source>
</evidence>
<keyword evidence="3" id="KW-0804">Transcription</keyword>
<protein>
    <submittedName>
        <fullName evidence="5">Transcriptional regulator</fullName>
    </submittedName>
</protein>
<evidence type="ECO:0000313" key="5">
    <source>
        <dbReference type="EMBL" id="POR04300.1"/>
    </source>
</evidence>
<sequence>MTGDREEQAVRAVQRMQDYIARHLQEPMTMRQLATVACYSPYHCARVFRELTGVPPFEYIRRMRLTQSAIVLRDVEKRVLDVALDFVFDSHEGFTRAFSREFGVTPKQYAKKPRPVQFFLPYGVAFRYLYTKYKESFMEKTHEKTCVIFAQVVERPARKLILKRGEKADNYFQYCEEVGCDVWGMLVSIKEALHEPAGIWLPAAMRAGGSEYVQGVEVPHSYDGDIPEGFDIIDLPPCRMMVFQGEPYDDITFGNAIDSMQKHLKTFRPELYGYTWDGNHPRFQLEPQGWRGYIELWPVREVQKD</sequence>
<dbReference type="PROSITE" id="PS01124">
    <property type="entry name" value="HTH_ARAC_FAMILY_2"/>
    <property type="match status" value="1"/>
</dbReference>
<keyword evidence="6" id="KW-1185">Reference proteome</keyword>
<evidence type="ECO:0000313" key="6">
    <source>
        <dbReference type="Proteomes" id="UP000237350"/>
    </source>
</evidence>
<dbReference type="GO" id="GO:0043565">
    <property type="term" value="F:sequence-specific DNA binding"/>
    <property type="evidence" value="ECO:0007669"/>
    <property type="project" value="InterPro"/>
</dbReference>
<accession>A0A2S4JXR5</accession>
<gene>
    <name evidence="5" type="ORF">AU468_03360</name>
</gene>
<evidence type="ECO:0000259" key="4">
    <source>
        <dbReference type="PROSITE" id="PS01124"/>
    </source>
</evidence>
<comment type="caution">
    <text evidence="5">The sequence shown here is derived from an EMBL/GenBank/DDBJ whole genome shotgun (WGS) entry which is preliminary data.</text>
</comment>
<dbReference type="SUPFAM" id="SSF46689">
    <property type="entry name" value="Homeodomain-like"/>
    <property type="match status" value="2"/>
</dbReference>
<organism evidence="5 6">
    <name type="scientific">Alkalispirochaeta sphaeroplastigenens</name>
    <dbReference type="NCBI Taxonomy" id="1187066"/>
    <lineage>
        <taxon>Bacteria</taxon>
        <taxon>Pseudomonadati</taxon>
        <taxon>Spirochaetota</taxon>
        <taxon>Spirochaetia</taxon>
        <taxon>Spirochaetales</taxon>
        <taxon>Spirochaetaceae</taxon>
        <taxon>Alkalispirochaeta</taxon>
    </lineage>
</organism>
<name>A0A2S4JXR5_9SPIO</name>
<dbReference type="InterPro" id="IPR018060">
    <property type="entry name" value="HTH_AraC"/>
</dbReference>
<dbReference type="RefSeq" id="WP_103679516.1">
    <property type="nucleotide sequence ID" value="NZ_LPWH01000018.1"/>
</dbReference>
<dbReference type="PANTHER" id="PTHR47504:SF5">
    <property type="entry name" value="RIGHT ORIGIN-BINDING PROTEIN"/>
    <property type="match status" value="1"/>
</dbReference>
<reference evidence="6" key="1">
    <citation type="submission" date="2015-12" db="EMBL/GenBank/DDBJ databases">
        <authorList>
            <person name="Lodha T.D."/>
            <person name="Chintalapati S."/>
            <person name="Chintalapati V.R."/>
            <person name="Sravanthi T."/>
        </authorList>
    </citation>
    <scope>NUCLEOTIDE SEQUENCE [LARGE SCALE GENOMIC DNA]</scope>
    <source>
        <strain evidence="6">JC133</strain>
    </source>
</reference>
<dbReference type="Pfam" id="PF12833">
    <property type="entry name" value="HTH_18"/>
    <property type="match status" value="1"/>
</dbReference>
<dbReference type="PANTHER" id="PTHR47504">
    <property type="entry name" value="RIGHT ORIGIN-BINDING PROTEIN"/>
    <property type="match status" value="1"/>
</dbReference>
<dbReference type="Proteomes" id="UP000237350">
    <property type="component" value="Unassembled WGS sequence"/>
</dbReference>
<dbReference type="OrthoDB" id="371112at2"/>
<dbReference type="InterPro" id="IPR050959">
    <property type="entry name" value="MarA-like"/>
</dbReference>
<dbReference type="EMBL" id="LPWH01000018">
    <property type="protein sequence ID" value="POR04300.1"/>
    <property type="molecule type" value="Genomic_DNA"/>
</dbReference>
<proteinExistence type="predicted"/>
<dbReference type="AlphaFoldDB" id="A0A2S4JXR5"/>
<dbReference type="InterPro" id="IPR009057">
    <property type="entry name" value="Homeodomain-like_sf"/>
</dbReference>